<feature type="chain" id="PRO_5007853948" description="Cuticle protein" evidence="3">
    <location>
        <begin position="19"/>
        <end position="214"/>
    </location>
</feature>
<feature type="signal peptide" evidence="3">
    <location>
        <begin position="1"/>
        <end position="18"/>
    </location>
</feature>
<dbReference type="GO" id="GO:0062129">
    <property type="term" value="C:chitin-based extracellular matrix"/>
    <property type="evidence" value="ECO:0007669"/>
    <property type="project" value="TreeGrafter"/>
</dbReference>
<proteinExistence type="predicted"/>
<dbReference type="GO" id="GO:0008010">
    <property type="term" value="F:structural constituent of chitin-based larval cuticle"/>
    <property type="evidence" value="ECO:0007669"/>
    <property type="project" value="TreeGrafter"/>
</dbReference>
<organism evidence="4 5">
    <name type="scientific">Daphnia magna</name>
    <dbReference type="NCBI Taxonomy" id="35525"/>
    <lineage>
        <taxon>Eukaryota</taxon>
        <taxon>Metazoa</taxon>
        <taxon>Ecdysozoa</taxon>
        <taxon>Arthropoda</taxon>
        <taxon>Crustacea</taxon>
        <taxon>Branchiopoda</taxon>
        <taxon>Diplostraca</taxon>
        <taxon>Cladocera</taxon>
        <taxon>Anomopoda</taxon>
        <taxon>Daphniidae</taxon>
        <taxon>Daphnia</taxon>
    </lineage>
</organism>
<dbReference type="InterPro" id="IPR050468">
    <property type="entry name" value="Cuticle_Struct_Prot"/>
</dbReference>
<dbReference type="Pfam" id="PF00379">
    <property type="entry name" value="Chitin_bind_4"/>
    <property type="match status" value="1"/>
</dbReference>
<keyword evidence="3" id="KW-0732">Signal</keyword>
<dbReference type="AlphaFoldDB" id="A0A164VNR0"/>
<dbReference type="Proteomes" id="UP000076858">
    <property type="component" value="Unassembled WGS sequence"/>
</dbReference>
<evidence type="ECO:0000256" key="2">
    <source>
        <dbReference type="PROSITE-ProRule" id="PRU00497"/>
    </source>
</evidence>
<gene>
    <name evidence="4" type="ORF">APZ42_022654</name>
</gene>
<reference evidence="4 5" key="1">
    <citation type="submission" date="2016-03" db="EMBL/GenBank/DDBJ databases">
        <title>EvidentialGene: Evidence-directed Construction of Genes on Genomes.</title>
        <authorList>
            <person name="Gilbert D.G."/>
            <person name="Choi J.-H."/>
            <person name="Mockaitis K."/>
            <person name="Colbourne J."/>
            <person name="Pfrender M."/>
        </authorList>
    </citation>
    <scope>NUCLEOTIDE SEQUENCE [LARGE SCALE GENOMIC DNA]</scope>
    <source>
        <strain evidence="4 5">Xinb3</strain>
        <tissue evidence="4">Complete organism</tissue>
    </source>
</reference>
<evidence type="ECO:0000256" key="3">
    <source>
        <dbReference type="SAM" id="SignalP"/>
    </source>
</evidence>
<keyword evidence="5" id="KW-1185">Reference proteome</keyword>
<dbReference type="PANTHER" id="PTHR10380:SF173">
    <property type="entry name" value="CUTICULAR PROTEIN 47EF, ISOFORM C-RELATED"/>
    <property type="match status" value="1"/>
</dbReference>
<keyword evidence="1 2" id="KW-0193">Cuticle</keyword>
<protein>
    <recommendedName>
        <fullName evidence="6">Cuticle protein</fullName>
    </recommendedName>
</protein>
<dbReference type="PROSITE" id="PS51155">
    <property type="entry name" value="CHIT_BIND_RR_2"/>
    <property type="match status" value="1"/>
</dbReference>
<dbReference type="PANTHER" id="PTHR10380">
    <property type="entry name" value="CUTICLE PROTEIN"/>
    <property type="match status" value="1"/>
</dbReference>
<accession>A0A164VNR0</accession>
<dbReference type="EMBL" id="LRGB01001361">
    <property type="protein sequence ID" value="KZS12503.1"/>
    <property type="molecule type" value="Genomic_DNA"/>
</dbReference>
<dbReference type="InterPro" id="IPR000618">
    <property type="entry name" value="Insect_cuticle"/>
</dbReference>
<evidence type="ECO:0000256" key="1">
    <source>
        <dbReference type="ARBA" id="ARBA00022460"/>
    </source>
</evidence>
<comment type="caution">
    <text evidence="4">The sequence shown here is derived from an EMBL/GenBank/DDBJ whole genome shotgun (WGS) entry which is preliminary data.</text>
</comment>
<dbReference type="OrthoDB" id="6515429at2759"/>
<evidence type="ECO:0000313" key="4">
    <source>
        <dbReference type="EMBL" id="KZS12503.1"/>
    </source>
</evidence>
<sequence length="214" mass="23729">MCFFKLMAFACFVAAAEASDLPAGRNPVEDAGNYTVLYNGPEGSHLQTGEPGKAVKGFYTFVDSRGRKQKVTYQADERGYRVTSTALVVETEDVSPTTRRPRIIEKITPKFQAGVLFTKKMNEPQREFLNSGILPSSTEESIAAEPKSMVPELQFKIPAHPAISTTFEQEATKTLVPPESKGQIRFKEPKVLLNYDAAYNLGYPFVDGIYVYAL</sequence>
<name>A0A164VNR0_9CRUS</name>
<evidence type="ECO:0008006" key="6">
    <source>
        <dbReference type="Google" id="ProtNLM"/>
    </source>
</evidence>
<evidence type="ECO:0000313" key="5">
    <source>
        <dbReference type="Proteomes" id="UP000076858"/>
    </source>
</evidence>